<dbReference type="RefSeq" id="WP_097328510.1">
    <property type="nucleotide sequence ID" value="NZ_OBDY01000039.1"/>
</dbReference>
<dbReference type="Proteomes" id="UP000219612">
    <property type="component" value="Unassembled WGS sequence"/>
</dbReference>
<dbReference type="Gene3D" id="3.40.50.720">
    <property type="entry name" value="NAD(P)-binding Rossmann-like Domain"/>
    <property type="match status" value="1"/>
</dbReference>
<gene>
    <name evidence="4" type="ORF">SAMN05421748_1398</name>
</gene>
<dbReference type="PANTHER" id="PTHR24321:SF8">
    <property type="entry name" value="ESTRADIOL 17-BETA-DEHYDROGENASE 8-RELATED"/>
    <property type="match status" value="1"/>
</dbReference>
<evidence type="ECO:0000313" key="5">
    <source>
        <dbReference type="Proteomes" id="UP000219612"/>
    </source>
</evidence>
<evidence type="ECO:0000256" key="2">
    <source>
        <dbReference type="ARBA" id="ARBA00023002"/>
    </source>
</evidence>
<dbReference type="AlphaFoldDB" id="A0A285KIC4"/>
<name>A0A285KIC4_9ACTN</name>
<proteinExistence type="inferred from homology"/>
<dbReference type="Pfam" id="PF00106">
    <property type="entry name" value="adh_short"/>
    <property type="match status" value="1"/>
</dbReference>
<evidence type="ECO:0000256" key="1">
    <source>
        <dbReference type="ARBA" id="ARBA00006484"/>
    </source>
</evidence>
<dbReference type="InterPro" id="IPR036291">
    <property type="entry name" value="NAD(P)-bd_dom_sf"/>
</dbReference>
<dbReference type="PRINTS" id="PR00081">
    <property type="entry name" value="GDHRDH"/>
</dbReference>
<dbReference type="CDD" id="cd05233">
    <property type="entry name" value="SDR_c"/>
    <property type="match status" value="1"/>
</dbReference>
<dbReference type="PANTHER" id="PTHR24321">
    <property type="entry name" value="DEHYDROGENASES, SHORT CHAIN"/>
    <property type="match status" value="1"/>
</dbReference>
<accession>A0A285KIC4</accession>
<reference evidence="5" key="1">
    <citation type="submission" date="2017-09" db="EMBL/GenBank/DDBJ databases">
        <authorList>
            <person name="Varghese N."/>
            <person name="Submissions S."/>
        </authorList>
    </citation>
    <scope>NUCLEOTIDE SEQUENCE [LARGE SCALE GENOMIC DNA]</scope>
    <source>
        <strain evidence="5">CGMCC 4.6857</strain>
    </source>
</reference>
<dbReference type="EMBL" id="OBDY01000039">
    <property type="protein sequence ID" value="SNY71051.1"/>
    <property type="molecule type" value="Genomic_DNA"/>
</dbReference>
<sequence length="319" mass="32874">MALTAGSTVGDWLSDAEGGPALRELLGQGGFDESVLTPVRQLPLQQMVALSQGKLPQEVIDALVLRVNNGVVPDVTSSAWRERIMAGRFTGKTIVVTGAASGIGRAVASRITREGGRVVAVDIADISDNGVKADITSADDVRRVIETAGERIDGLANIAGVVDDFTPAHEVSDTLWRKVFAVNVDGVLNLTRAVLPSMLAHKSGSIVNVASEAALRGNAAGIAYTASKHAVVGITKSCAFMYGLEGIRVNAVAPGGVATGMQHNPGSEFGAARTGSFLRQIPPIATAEQLAASITFLLGDDGANINGAILPSDGGWSVQ</sequence>
<organism evidence="4 5">
    <name type="scientific">Paractinoplanes atraurantiacus</name>
    <dbReference type="NCBI Taxonomy" id="1036182"/>
    <lineage>
        <taxon>Bacteria</taxon>
        <taxon>Bacillati</taxon>
        <taxon>Actinomycetota</taxon>
        <taxon>Actinomycetes</taxon>
        <taxon>Micromonosporales</taxon>
        <taxon>Micromonosporaceae</taxon>
        <taxon>Paractinoplanes</taxon>
    </lineage>
</organism>
<keyword evidence="2" id="KW-0560">Oxidoreductase</keyword>
<dbReference type="SUPFAM" id="SSF51735">
    <property type="entry name" value="NAD(P)-binding Rossmann-fold domains"/>
    <property type="match status" value="1"/>
</dbReference>
<dbReference type="FunFam" id="3.40.50.720:FF:000084">
    <property type="entry name" value="Short-chain dehydrogenase reductase"/>
    <property type="match status" value="1"/>
</dbReference>
<protein>
    <submittedName>
        <fullName evidence="4">NAD(P)-dependent dehydrogenase, short-chain alcohol dehydrogenase family</fullName>
    </submittedName>
</protein>
<dbReference type="OrthoDB" id="286404at2"/>
<dbReference type="PRINTS" id="PR00080">
    <property type="entry name" value="SDRFAMILY"/>
</dbReference>
<keyword evidence="5" id="KW-1185">Reference proteome</keyword>
<comment type="similarity">
    <text evidence="1 3">Belongs to the short-chain dehydrogenases/reductases (SDR) family.</text>
</comment>
<evidence type="ECO:0000256" key="3">
    <source>
        <dbReference type="RuleBase" id="RU000363"/>
    </source>
</evidence>
<dbReference type="InterPro" id="IPR002347">
    <property type="entry name" value="SDR_fam"/>
</dbReference>
<evidence type="ECO:0000313" key="4">
    <source>
        <dbReference type="EMBL" id="SNY71051.1"/>
    </source>
</evidence>
<dbReference type="GO" id="GO:0016491">
    <property type="term" value="F:oxidoreductase activity"/>
    <property type="evidence" value="ECO:0007669"/>
    <property type="project" value="UniProtKB-KW"/>
</dbReference>